<organism evidence="1 2">
    <name type="scientific">Bacteroides xylanisolvens SD CC 1b</name>
    <dbReference type="NCBI Taxonomy" id="702447"/>
    <lineage>
        <taxon>Bacteria</taxon>
        <taxon>Pseudomonadati</taxon>
        <taxon>Bacteroidota</taxon>
        <taxon>Bacteroidia</taxon>
        <taxon>Bacteroidales</taxon>
        <taxon>Bacteroidaceae</taxon>
        <taxon>Bacteroides</taxon>
    </lineage>
</organism>
<accession>W6PN17</accession>
<protein>
    <submittedName>
        <fullName evidence="1">Uncharacterized protein</fullName>
    </submittedName>
</protein>
<gene>
    <name evidence="1" type="ORF">BN890_30150</name>
</gene>
<evidence type="ECO:0000313" key="1">
    <source>
        <dbReference type="EMBL" id="CDM05425.1"/>
    </source>
</evidence>
<name>W6PN17_9BACE</name>
<proteinExistence type="predicted"/>
<reference evidence="1 2" key="1">
    <citation type="submission" date="2013-12" db="EMBL/GenBank/DDBJ databases">
        <title>Improved hybrid genome assemblies of Bacteroides xylanisolvens SD CC 1b and Bacteroides xylanisolvens SD CC 2a using Illumina and 454 Sequencing.</title>
        <authorList>
            <person name="Ramaraj T."/>
            <person name="Sundararajan A."/>
            <person name="Mudge J."/>
            <person name="Schilkey F.D."/>
            <person name="Delvecchio V."/>
            <person name="Donlon M."/>
            <person name="Ziemer C."/>
        </authorList>
    </citation>
    <scope>NUCLEOTIDE SEQUENCE [LARGE SCALE GENOMIC DNA]</scope>
</reference>
<dbReference type="EMBL" id="CBXG010000035">
    <property type="protein sequence ID" value="CDM05425.1"/>
    <property type="molecule type" value="Genomic_DNA"/>
</dbReference>
<dbReference type="AlphaFoldDB" id="W6PN17"/>
<sequence length="39" mass="4732">MVYDIINRYIKEVTGLLYDNRRNTSRSLILFYLYASLED</sequence>
<dbReference type="Proteomes" id="UP000019380">
    <property type="component" value="Unassembled WGS sequence"/>
</dbReference>
<evidence type="ECO:0000313" key="2">
    <source>
        <dbReference type="Proteomes" id="UP000019380"/>
    </source>
</evidence>
<comment type="caution">
    <text evidence="1">The sequence shown here is derived from an EMBL/GenBank/DDBJ whole genome shotgun (WGS) entry which is preliminary data.</text>
</comment>